<evidence type="ECO:0000313" key="2">
    <source>
        <dbReference type="Proteomes" id="UP001428290"/>
    </source>
</evidence>
<dbReference type="RefSeq" id="WP_345720145.1">
    <property type="nucleotide sequence ID" value="NZ_BAABRU010000001.1"/>
</dbReference>
<proteinExistence type="predicted"/>
<keyword evidence="2" id="KW-1185">Reference proteome</keyword>
<dbReference type="EMBL" id="BAABRU010000001">
    <property type="protein sequence ID" value="GAA5526503.1"/>
    <property type="molecule type" value="Genomic_DNA"/>
</dbReference>
<comment type="caution">
    <text evidence="1">The sequence shown here is derived from an EMBL/GenBank/DDBJ whole genome shotgun (WGS) entry which is preliminary data.</text>
</comment>
<protein>
    <recommendedName>
        <fullName evidence="3">PIN domain-containing protein</fullName>
    </recommendedName>
</protein>
<gene>
    <name evidence="1" type="ORF">Hgul01_00276</name>
</gene>
<dbReference type="Proteomes" id="UP001428290">
    <property type="component" value="Unassembled WGS sequence"/>
</dbReference>
<accession>A0ABP9WTH6</accession>
<name>A0ABP9WTH6_9CHLR</name>
<sequence length="159" mass="18197">MKRIIDTNVLLTANGAADHKDFECMEACIDFLETIKEQGIVILDDGYFIMGEYRQDVSDSGQPGLGDKFLKWLLINEWNGRCEHVSINAIELEAKLSFSEFPNNDLRLAKFDLKDRKFVAIALTHPEHPPIVNATDSDWAEIEQILRDEYQIQVIQLCP</sequence>
<evidence type="ECO:0008006" key="3">
    <source>
        <dbReference type="Google" id="ProtNLM"/>
    </source>
</evidence>
<reference evidence="1 2" key="1">
    <citation type="submission" date="2024-02" db="EMBL/GenBank/DDBJ databases">
        <title>Herpetosiphon gulosus NBRC 112829.</title>
        <authorList>
            <person name="Ichikawa N."/>
            <person name="Katano-Makiyama Y."/>
            <person name="Hidaka K."/>
        </authorList>
    </citation>
    <scope>NUCLEOTIDE SEQUENCE [LARGE SCALE GENOMIC DNA]</scope>
    <source>
        <strain evidence="1 2">NBRC 112829</strain>
    </source>
</reference>
<organism evidence="1 2">
    <name type="scientific">Herpetosiphon gulosus</name>
    <dbReference type="NCBI Taxonomy" id="1973496"/>
    <lineage>
        <taxon>Bacteria</taxon>
        <taxon>Bacillati</taxon>
        <taxon>Chloroflexota</taxon>
        <taxon>Chloroflexia</taxon>
        <taxon>Herpetosiphonales</taxon>
        <taxon>Herpetosiphonaceae</taxon>
        <taxon>Herpetosiphon</taxon>
    </lineage>
</organism>
<evidence type="ECO:0000313" key="1">
    <source>
        <dbReference type="EMBL" id="GAA5526503.1"/>
    </source>
</evidence>